<keyword evidence="3" id="KW-1003">Cell membrane</keyword>
<evidence type="ECO:0000256" key="1">
    <source>
        <dbReference type="ARBA" id="ARBA00004651"/>
    </source>
</evidence>
<dbReference type="GO" id="GO:0052621">
    <property type="term" value="F:diguanylate cyclase activity"/>
    <property type="evidence" value="ECO:0007669"/>
    <property type="project" value="UniProtKB-EC"/>
</dbReference>
<evidence type="ECO:0000256" key="2">
    <source>
        <dbReference type="ARBA" id="ARBA00012528"/>
    </source>
</evidence>
<dbReference type="PANTHER" id="PTHR45138">
    <property type="entry name" value="REGULATORY COMPONENTS OF SENSORY TRANSDUCTION SYSTEM"/>
    <property type="match status" value="1"/>
</dbReference>
<keyword evidence="4 8" id="KW-0812">Transmembrane</keyword>
<evidence type="ECO:0000256" key="7">
    <source>
        <dbReference type="ARBA" id="ARBA00034247"/>
    </source>
</evidence>
<dbReference type="InterPro" id="IPR000160">
    <property type="entry name" value="GGDEF_dom"/>
</dbReference>
<dbReference type="EMBL" id="JACCAS010000002">
    <property type="protein sequence ID" value="NYH24895.1"/>
    <property type="molecule type" value="Genomic_DNA"/>
</dbReference>
<dbReference type="Pfam" id="PF02743">
    <property type="entry name" value="dCache_1"/>
    <property type="match status" value="1"/>
</dbReference>
<dbReference type="NCBIfam" id="TIGR00254">
    <property type="entry name" value="GGDEF"/>
    <property type="match status" value="1"/>
</dbReference>
<keyword evidence="5 8" id="KW-1133">Transmembrane helix</keyword>
<dbReference type="GO" id="GO:1902201">
    <property type="term" value="P:negative regulation of bacterial-type flagellum-dependent cell motility"/>
    <property type="evidence" value="ECO:0007669"/>
    <property type="project" value="TreeGrafter"/>
</dbReference>
<organism evidence="10 11">
    <name type="scientific">Paraburkholderia bryophila</name>
    <dbReference type="NCBI Taxonomy" id="420952"/>
    <lineage>
        <taxon>Bacteria</taxon>
        <taxon>Pseudomonadati</taxon>
        <taxon>Pseudomonadota</taxon>
        <taxon>Betaproteobacteria</taxon>
        <taxon>Burkholderiales</taxon>
        <taxon>Burkholderiaceae</taxon>
        <taxon>Paraburkholderia</taxon>
    </lineage>
</organism>
<keyword evidence="11" id="KW-1185">Reference proteome</keyword>
<dbReference type="CDD" id="cd01949">
    <property type="entry name" value="GGDEF"/>
    <property type="match status" value="1"/>
</dbReference>
<dbReference type="RefSeq" id="WP_179745062.1">
    <property type="nucleotide sequence ID" value="NZ_JACCAS010000002.1"/>
</dbReference>
<accession>A0A7Y9WPR1</accession>
<dbReference type="Gene3D" id="3.30.70.270">
    <property type="match status" value="1"/>
</dbReference>
<feature type="domain" description="GGDEF" evidence="9">
    <location>
        <begin position="350"/>
        <end position="486"/>
    </location>
</feature>
<dbReference type="PANTHER" id="PTHR45138:SF9">
    <property type="entry name" value="DIGUANYLATE CYCLASE DGCM-RELATED"/>
    <property type="match status" value="1"/>
</dbReference>
<protein>
    <recommendedName>
        <fullName evidence="2">diguanylate cyclase</fullName>
        <ecNumber evidence="2">2.7.7.65</ecNumber>
    </recommendedName>
</protein>
<keyword evidence="6 8" id="KW-0472">Membrane</keyword>
<comment type="caution">
    <text evidence="10">The sequence shown here is derived from an EMBL/GenBank/DDBJ whole genome shotgun (WGS) entry which is preliminary data.</text>
</comment>
<proteinExistence type="predicted"/>
<evidence type="ECO:0000256" key="4">
    <source>
        <dbReference type="ARBA" id="ARBA00022692"/>
    </source>
</evidence>
<dbReference type="Gene3D" id="3.30.450.20">
    <property type="entry name" value="PAS domain"/>
    <property type="match status" value="2"/>
</dbReference>
<dbReference type="CDD" id="cd12915">
    <property type="entry name" value="PDC2_DGC_like"/>
    <property type="match status" value="1"/>
</dbReference>
<dbReference type="SUPFAM" id="SSF55073">
    <property type="entry name" value="Nucleotide cyclase"/>
    <property type="match status" value="1"/>
</dbReference>
<evidence type="ECO:0000259" key="9">
    <source>
        <dbReference type="PROSITE" id="PS50887"/>
    </source>
</evidence>
<comment type="catalytic activity">
    <reaction evidence="7">
        <text>2 GTP = 3',3'-c-di-GMP + 2 diphosphate</text>
        <dbReference type="Rhea" id="RHEA:24898"/>
        <dbReference type="ChEBI" id="CHEBI:33019"/>
        <dbReference type="ChEBI" id="CHEBI:37565"/>
        <dbReference type="ChEBI" id="CHEBI:58805"/>
        <dbReference type="EC" id="2.7.7.65"/>
    </reaction>
</comment>
<dbReference type="AlphaFoldDB" id="A0A7Y9WPR1"/>
<name>A0A7Y9WPR1_9BURK</name>
<dbReference type="Pfam" id="PF00990">
    <property type="entry name" value="GGDEF"/>
    <property type="match status" value="1"/>
</dbReference>
<reference evidence="10 11" key="1">
    <citation type="submission" date="2020-07" db="EMBL/GenBank/DDBJ databases">
        <title>Exploring microbial biodiversity for novel pathways involved in the catabolism of aromatic compounds derived from lignin.</title>
        <authorList>
            <person name="Elkins J."/>
        </authorList>
    </citation>
    <scope>NUCLEOTIDE SEQUENCE [LARGE SCALE GENOMIC DNA]</scope>
    <source>
        <strain evidence="10 11">H2C3C</strain>
    </source>
</reference>
<sequence>MTGPRILFCWGLAVALCMSGICAAILFEARLDASNHAADTSHNLALLVERDIGRNIELYDLSIQAVVEGLRDPEVRNLSVHLQRQALFDRAATARYLEAMVVIDASGRVVLDAASDTPRAGNFAESPFFTAHRDNPRLGLYVSNPYHSKFGDGPLSIALSRRISNPDGSFAGIVLIEIDLNYFRALLGGLSLGPHGSISVVSRNGIVIMRQPFSSAFVGMDISRAATVRHFQTTSEGIFTATASLDGVRRQYAFTNFPDLPLIVMVAQAEEDIYAQWRDRAIRMGSAMAVFSAVFVGVSVWLGVQQRDRMRAESELRTLARTDELTGLKNRRTLFEVLDHEWRRARRTRSPFSLLFIDIDSFKAYNDTYGHQAGDDALAAVARCIAGSVLRPCDSAARYGGEEFVVVLPDTDETGSLTVAEKIRGCVSDMGIAHAASIYGHVTVSIGAATRMADHRTEAHVVLQTADQALYRAKHAGRNRVAVLGEAASECL</sequence>
<evidence type="ECO:0000256" key="5">
    <source>
        <dbReference type="ARBA" id="ARBA00022989"/>
    </source>
</evidence>
<dbReference type="CDD" id="cd12914">
    <property type="entry name" value="PDC1_DGC_like"/>
    <property type="match status" value="1"/>
</dbReference>
<gene>
    <name evidence="10" type="ORF">GGD40_004466</name>
</gene>
<dbReference type="PROSITE" id="PS50887">
    <property type="entry name" value="GGDEF"/>
    <property type="match status" value="1"/>
</dbReference>
<evidence type="ECO:0000313" key="10">
    <source>
        <dbReference type="EMBL" id="NYH24895.1"/>
    </source>
</evidence>
<evidence type="ECO:0000256" key="6">
    <source>
        <dbReference type="ARBA" id="ARBA00023136"/>
    </source>
</evidence>
<evidence type="ECO:0000256" key="3">
    <source>
        <dbReference type="ARBA" id="ARBA00022475"/>
    </source>
</evidence>
<dbReference type="InterPro" id="IPR033479">
    <property type="entry name" value="dCache_1"/>
</dbReference>
<evidence type="ECO:0000256" key="8">
    <source>
        <dbReference type="SAM" id="Phobius"/>
    </source>
</evidence>
<evidence type="ECO:0000313" key="11">
    <source>
        <dbReference type="Proteomes" id="UP000540929"/>
    </source>
</evidence>
<dbReference type="Proteomes" id="UP000540929">
    <property type="component" value="Unassembled WGS sequence"/>
</dbReference>
<dbReference type="InterPro" id="IPR029787">
    <property type="entry name" value="Nucleotide_cyclase"/>
</dbReference>
<dbReference type="GO" id="GO:0005886">
    <property type="term" value="C:plasma membrane"/>
    <property type="evidence" value="ECO:0007669"/>
    <property type="project" value="UniProtKB-SubCell"/>
</dbReference>
<dbReference type="InterPro" id="IPR050469">
    <property type="entry name" value="Diguanylate_Cyclase"/>
</dbReference>
<comment type="subcellular location">
    <subcellularLocation>
        <location evidence="1">Cell membrane</location>
        <topology evidence="1">Multi-pass membrane protein</topology>
    </subcellularLocation>
</comment>
<dbReference type="EC" id="2.7.7.65" evidence="2"/>
<dbReference type="FunFam" id="3.30.70.270:FF:000001">
    <property type="entry name" value="Diguanylate cyclase domain protein"/>
    <property type="match status" value="1"/>
</dbReference>
<dbReference type="InterPro" id="IPR043128">
    <property type="entry name" value="Rev_trsase/Diguanyl_cyclase"/>
</dbReference>
<dbReference type="GO" id="GO:0043709">
    <property type="term" value="P:cell adhesion involved in single-species biofilm formation"/>
    <property type="evidence" value="ECO:0007669"/>
    <property type="project" value="TreeGrafter"/>
</dbReference>
<feature type="transmembrane region" description="Helical" evidence="8">
    <location>
        <begin position="284"/>
        <end position="304"/>
    </location>
</feature>
<dbReference type="SMART" id="SM00267">
    <property type="entry name" value="GGDEF"/>
    <property type="match status" value="1"/>
</dbReference>